<gene>
    <name evidence="2" type="ORF">VE01_10721</name>
</gene>
<dbReference type="GeneID" id="28844100"/>
<protein>
    <submittedName>
        <fullName evidence="2">Uncharacterized protein</fullName>
    </submittedName>
</protein>
<sequence>MARNDSASNVGSKGKAAVEPVLLPTTTPAPRGPHPLDKLKIAFLDTFNGDHYISY</sequence>
<evidence type="ECO:0000313" key="3">
    <source>
        <dbReference type="Proteomes" id="UP000091956"/>
    </source>
</evidence>
<accession>A0A1B8G649</accession>
<keyword evidence="3" id="KW-1185">Reference proteome</keyword>
<feature type="region of interest" description="Disordered" evidence="1">
    <location>
        <begin position="1"/>
        <end position="35"/>
    </location>
</feature>
<dbReference type="AlphaFoldDB" id="A0A1B8G649"/>
<dbReference type="RefSeq" id="XP_018125040.1">
    <property type="nucleotide sequence ID" value="XM_018280106.1"/>
</dbReference>
<dbReference type="EMBL" id="KV460319">
    <property type="protein sequence ID" value="OBT91307.1"/>
    <property type="molecule type" value="Genomic_DNA"/>
</dbReference>
<reference evidence="3" key="2">
    <citation type="journal article" date="2018" name="Nat. Commun.">
        <title>Extreme sensitivity to ultraviolet light in the fungal pathogen causing white-nose syndrome of bats.</title>
        <authorList>
            <person name="Palmer J.M."/>
            <person name="Drees K.P."/>
            <person name="Foster J.T."/>
            <person name="Lindner D.L."/>
        </authorList>
    </citation>
    <scope>NUCLEOTIDE SEQUENCE [LARGE SCALE GENOMIC DNA]</scope>
    <source>
        <strain evidence="3">UAMH 10579</strain>
    </source>
</reference>
<name>A0A1B8G649_9PEZI</name>
<evidence type="ECO:0000313" key="2">
    <source>
        <dbReference type="EMBL" id="OBT91307.1"/>
    </source>
</evidence>
<evidence type="ECO:0000256" key="1">
    <source>
        <dbReference type="SAM" id="MobiDB-lite"/>
    </source>
</evidence>
<feature type="compositionally biased region" description="Polar residues" evidence="1">
    <location>
        <begin position="1"/>
        <end position="11"/>
    </location>
</feature>
<proteinExistence type="predicted"/>
<dbReference type="Proteomes" id="UP000091956">
    <property type="component" value="Unassembled WGS sequence"/>
</dbReference>
<reference evidence="2 3" key="1">
    <citation type="submission" date="2016-03" db="EMBL/GenBank/DDBJ databases">
        <title>Comparative genomics of Pseudogymnoascus destructans, the fungus causing white-nose syndrome of bats.</title>
        <authorList>
            <person name="Palmer J.M."/>
            <person name="Drees K.P."/>
            <person name="Foster J.T."/>
            <person name="Lindner D.L."/>
        </authorList>
    </citation>
    <scope>NUCLEOTIDE SEQUENCE [LARGE SCALE GENOMIC DNA]</scope>
    <source>
        <strain evidence="2 3">UAMH 10579</strain>
    </source>
</reference>
<organism evidence="2 3">
    <name type="scientific">Pseudogymnoascus verrucosus</name>
    <dbReference type="NCBI Taxonomy" id="342668"/>
    <lineage>
        <taxon>Eukaryota</taxon>
        <taxon>Fungi</taxon>
        <taxon>Dikarya</taxon>
        <taxon>Ascomycota</taxon>
        <taxon>Pezizomycotina</taxon>
        <taxon>Leotiomycetes</taxon>
        <taxon>Thelebolales</taxon>
        <taxon>Thelebolaceae</taxon>
        <taxon>Pseudogymnoascus</taxon>
    </lineage>
</organism>